<keyword evidence="4 7" id="KW-0812">Transmembrane</keyword>
<dbReference type="EMBL" id="LDJX01000005">
    <property type="protein sequence ID" value="KPM31458.1"/>
    <property type="molecule type" value="Genomic_DNA"/>
</dbReference>
<accession>A0A0P7AUG5</accession>
<dbReference type="Gene3D" id="2.40.170.20">
    <property type="entry name" value="TonB-dependent receptor, beta-barrel domain"/>
    <property type="match status" value="1"/>
</dbReference>
<comment type="subcellular location">
    <subcellularLocation>
        <location evidence="1 7">Cell outer membrane</location>
        <topology evidence="1 7">Multi-pass membrane protein</topology>
    </subcellularLocation>
</comment>
<dbReference type="InterPro" id="IPR008969">
    <property type="entry name" value="CarboxyPept-like_regulatory"/>
</dbReference>
<proteinExistence type="inferred from homology"/>
<comment type="similarity">
    <text evidence="7">Belongs to the TonB-dependent receptor family.</text>
</comment>
<protein>
    <submittedName>
        <fullName evidence="9">TonB-dependent receptor plug</fullName>
    </submittedName>
</protein>
<evidence type="ECO:0000256" key="1">
    <source>
        <dbReference type="ARBA" id="ARBA00004571"/>
    </source>
</evidence>
<dbReference type="PROSITE" id="PS52016">
    <property type="entry name" value="TONB_DEPENDENT_REC_3"/>
    <property type="match status" value="1"/>
</dbReference>
<evidence type="ECO:0000313" key="10">
    <source>
        <dbReference type="Proteomes" id="UP000050280"/>
    </source>
</evidence>
<organism evidence="9 10">
    <name type="scientific">Croceitalea dokdonensis DOKDO 023</name>
    <dbReference type="NCBI Taxonomy" id="1300341"/>
    <lineage>
        <taxon>Bacteria</taxon>
        <taxon>Pseudomonadati</taxon>
        <taxon>Bacteroidota</taxon>
        <taxon>Flavobacteriia</taxon>
        <taxon>Flavobacteriales</taxon>
        <taxon>Flavobacteriaceae</taxon>
        <taxon>Croceitalea</taxon>
    </lineage>
</organism>
<keyword evidence="10" id="KW-1185">Reference proteome</keyword>
<dbReference type="SUPFAM" id="SSF56935">
    <property type="entry name" value="Porins"/>
    <property type="match status" value="1"/>
</dbReference>
<keyword evidence="5 7" id="KW-0472">Membrane</keyword>
<dbReference type="Gene3D" id="2.60.40.1120">
    <property type="entry name" value="Carboxypeptidase-like, regulatory domain"/>
    <property type="match status" value="1"/>
</dbReference>
<dbReference type="Pfam" id="PF07715">
    <property type="entry name" value="Plug"/>
    <property type="match status" value="1"/>
</dbReference>
<dbReference type="Pfam" id="PF13715">
    <property type="entry name" value="CarbopepD_reg_2"/>
    <property type="match status" value="1"/>
</dbReference>
<dbReference type="InterPro" id="IPR012910">
    <property type="entry name" value="Plug_dom"/>
</dbReference>
<evidence type="ECO:0000256" key="7">
    <source>
        <dbReference type="PROSITE-ProRule" id="PRU01360"/>
    </source>
</evidence>
<evidence type="ECO:0000256" key="2">
    <source>
        <dbReference type="ARBA" id="ARBA00022448"/>
    </source>
</evidence>
<evidence type="ECO:0000313" key="9">
    <source>
        <dbReference type="EMBL" id="KPM31458.1"/>
    </source>
</evidence>
<gene>
    <name evidence="9" type="ORF">I595_2725</name>
</gene>
<dbReference type="STRING" id="1300341.I595_2725"/>
<dbReference type="GO" id="GO:0009279">
    <property type="term" value="C:cell outer membrane"/>
    <property type="evidence" value="ECO:0007669"/>
    <property type="project" value="UniProtKB-SubCell"/>
</dbReference>
<evidence type="ECO:0000256" key="6">
    <source>
        <dbReference type="ARBA" id="ARBA00023237"/>
    </source>
</evidence>
<keyword evidence="2 7" id="KW-0813">Transport</keyword>
<sequence length="849" mass="95984">MEKMLTKHITKLCLGILLVVPLYGNAQETTKIPLATFLSQLERDFNIKFSYVDDTVAGIEVSNILENRSLIAILEQLRQQTGLDIKELNKRYYTIAQKDKVTVCGRVLDNFAKNTVAGATIEVLGTKTSLVTDAEGYFNLANVPRKQSLKIRYLGYLTKYVSVSELLKSQGCKEILLSQYVEQLNEVVIYEYLTRGIKKQPNGSITLNTSKLGALPGVIEPDVLQSIQALPGIKSVNETVSDINVRGGTNDQNLILWNGIKMYQSGHFFGLISAFNPYLTDKVTVFKNGTPTSYGDGVSSVINMETKNEIANGITGGAGINFINADAFAQIPITEKLGFQFSARRSITDILNTPAYSSFTNRIFQDTQIENRAANENIETDETFYFYDFSGKVLYDINENQKIRLSFLSIANDLDFSRTDNEFMETTQSLLDQTNLSAGVQLQSQWSSNFSSLVNAYYTNYNLEAENVFPNPSQQLFQKNTVEETSIKLETQLRVSDRVNWTNGYQYTETGITNTANVTTPAFQSDVKGVIRIHAPFTQFQYNTANDGIIFGLGTRLNFIENRDTFSKLLIEPRLTLNFKLADYWRGSLLGEFKSQTTNQVIDLEQNFLGIEKRRWILSDDNELPITQSKQGSMGVNYARNGFYFGLEGFYKFVTGISTRTQGFQNQNQFNGEIGNYQVYGTEVLLNQKWNNYSAWLSYTYNKNEYMFASLTPMRFPNNLDVRHTVNLSGTYTLENFEFGLGATYRTGIPITRPDELTPINDSEFPPKINFRPSNSSRLPEYIRVDASAKYQYHLNRVAKIDIAMSLLNILDRTNILNSYFRLNDANEIETVENVSLGLTPNASVRISF</sequence>
<keyword evidence="3 7" id="KW-1134">Transmembrane beta strand</keyword>
<dbReference type="RefSeq" id="WP_054559748.1">
    <property type="nucleotide sequence ID" value="NZ_LDJX01000005.1"/>
</dbReference>
<keyword evidence="9" id="KW-0675">Receptor</keyword>
<evidence type="ECO:0000256" key="3">
    <source>
        <dbReference type="ARBA" id="ARBA00022452"/>
    </source>
</evidence>
<dbReference type="SUPFAM" id="SSF49464">
    <property type="entry name" value="Carboxypeptidase regulatory domain-like"/>
    <property type="match status" value="1"/>
</dbReference>
<evidence type="ECO:0000259" key="8">
    <source>
        <dbReference type="Pfam" id="PF07715"/>
    </source>
</evidence>
<dbReference type="AlphaFoldDB" id="A0A0P7AUG5"/>
<dbReference type="Gene3D" id="2.170.130.10">
    <property type="entry name" value="TonB-dependent receptor, plug domain"/>
    <property type="match status" value="1"/>
</dbReference>
<dbReference type="InterPro" id="IPR037066">
    <property type="entry name" value="Plug_dom_sf"/>
</dbReference>
<dbReference type="Proteomes" id="UP000050280">
    <property type="component" value="Unassembled WGS sequence"/>
</dbReference>
<comment type="caution">
    <text evidence="9">The sequence shown here is derived from an EMBL/GenBank/DDBJ whole genome shotgun (WGS) entry which is preliminary data.</text>
</comment>
<feature type="domain" description="TonB-dependent receptor plug" evidence="8">
    <location>
        <begin position="222"/>
        <end position="297"/>
    </location>
</feature>
<dbReference type="PATRIC" id="fig|1300341.3.peg.2883"/>
<keyword evidence="6 7" id="KW-0998">Cell outer membrane</keyword>
<name>A0A0P7AUG5_9FLAO</name>
<evidence type="ECO:0000256" key="5">
    <source>
        <dbReference type="ARBA" id="ARBA00023136"/>
    </source>
</evidence>
<dbReference type="InterPro" id="IPR039426">
    <property type="entry name" value="TonB-dep_rcpt-like"/>
</dbReference>
<evidence type="ECO:0000256" key="4">
    <source>
        <dbReference type="ARBA" id="ARBA00022692"/>
    </source>
</evidence>
<reference evidence="9 10" key="1">
    <citation type="submission" date="2015-09" db="EMBL/GenBank/DDBJ databases">
        <title>Genome sequence of the marine flavobacterium Croceitalea dokdonensis DOKDO 023 that contains proton- and sodium-pumping rhodopsins.</title>
        <authorList>
            <person name="Kwon S.-K."/>
            <person name="Lee H.K."/>
            <person name="Kwak M.-J."/>
            <person name="Kim J.F."/>
        </authorList>
    </citation>
    <scope>NUCLEOTIDE SEQUENCE [LARGE SCALE GENOMIC DNA]</scope>
    <source>
        <strain evidence="9 10">DOKDO 023</strain>
    </source>
</reference>
<dbReference type="InterPro" id="IPR036942">
    <property type="entry name" value="Beta-barrel_TonB_sf"/>
</dbReference>